<protein>
    <recommendedName>
        <fullName evidence="2">Clp R domain-containing protein</fullName>
    </recommendedName>
</protein>
<evidence type="ECO:0000313" key="3">
    <source>
        <dbReference type="EMBL" id="MBN8659269.1"/>
    </source>
</evidence>
<comment type="caution">
    <text evidence="3">The sequence shown here is derived from an EMBL/GenBank/DDBJ whole genome shotgun (WGS) entry which is preliminary data.</text>
</comment>
<evidence type="ECO:0000256" key="1">
    <source>
        <dbReference type="PROSITE-ProRule" id="PRU01251"/>
    </source>
</evidence>
<dbReference type="SUPFAM" id="SSF81923">
    <property type="entry name" value="Double Clp-N motif"/>
    <property type="match status" value="1"/>
</dbReference>
<dbReference type="InterPro" id="IPR004176">
    <property type="entry name" value="Clp_R_N"/>
</dbReference>
<dbReference type="InterPro" id="IPR036628">
    <property type="entry name" value="Clp_N_dom_sf"/>
</dbReference>
<proteinExistence type="predicted"/>
<evidence type="ECO:0000259" key="2">
    <source>
        <dbReference type="PROSITE" id="PS51903"/>
    </source>
</evidence>
<reference evidence="3" key="1">
    <citation type="submission" date="2021-02" db="EMBL/GenBank/DDBJ databases">
        <title>Genome-Resolved Metagenomics of a Microbial Community Performing Photosynthetic Biological Nutrient Removal.</title>
        <authorList>
            <person name="Mcdaniel E.A."/>
        </authorList>
    </citation>
    <scope>NUCLEOTIDE SEQUENCE</scope>
    <source>
        <strain evidence="3">UWPOB_OBS1</strain>
    </source>
</reference>
<organism evidence="3 4">
    <name type="scientific">Candidatus Obscuribacter phosphatis</name>
    <dbReference type="NCBI Taxonomy" id="1906157"/>
    <lineage>
        <taxon>Bacteria</taxon>
        <taxon>Bacillati</taxon>
        <taxon>Candidatus Melainabacteria</taxon>
        <taxon>Candidatus Obscuribacterales</taxon>
        <taxon>Candidatus Obscuribacteraceae</taxon>
        <taxon>Candidatus Obscuribacter</taxon>
    </lineage>
</organism>
<sequence length="159" mass="17473">MFEKFTKSALESIVLSQKIASLQKTVEAEPEHLLISLAALDQSSVKQQLCQAGMSSEKIEAAVKVDLAEVHLKSLQELLSASNSAPLKEIPFSKASIGIFDRAEKLRDDHNQVGVGNEHLLLAVFQLEKELTCKWLGEEKSDAIEGTIKQNLECSKALQ</sequence>
<accession>A0A8J7P702</accession>
<dbReference type="Proteomes" id="UP000664277">
    <property type="component" value="Unassembled WGS sequence"/>
</dbReference>
<name>A0A8J7P702_9BACT</name>
<gene>
    <name evidence="3" type="ORF">J0M35_02825</name>
</gene>
<dbReference type="AlphaFoldDB" id="A0A8J7P702"/>
<feature type="domain" description="Clp R" evidence="2">
    <location>
        <begin position="2"/>
        <end position="159"/>
    </location>
</feature>
<dbReference type="EMBL" id="JAFLCK010000002">
    <property type="protein sequence ID" value="MBN8659269.1"/>
    <property type="molecule type" value="Genomic_DNA"/>
</dbReference>
<evidence type="ECO:0000313" key="4">
    <source>
        <dbReference type="Proteomes" id="UP000664277"/>
    </source>
</evidence>
<keyword evidence="1" id="KW-0677">Repeat</keyword>
<dbReference type="PROSITE" id="PS51903">
    <property type="entry name" value="CLP_R"/>
    <property type="match status" value="1"/>
</dbReference>
<dbReference type="Gene3D" id="1.10.1780.10">
    <property type="entry name" value="Clp, N-terminal domain"/>
    <property type="match status" value="1"/>
</dbReference>
<dbReference type="Pfam" id="PF02861">
    <property type="entry name" value="Clp_N"/>
    <property type="match status" value="1"/>
</dbReference>